<protein>
    <submittedName>
        <fullName evidence="2">DUF2244 domain-containing protein</fullName>
    </submittedName>
</protein>
<dbReference type="InterPro" id="IPR016990">
    <property type="entry name" value="UCP032162_TM"/>
</dbReference>
<evidence type="ECO:0000313" key="3">
    <source>
        <dbReference type="Proteomes" id="UP000249590"/>
    </source>
</evidence>
<keyword evidence="3" id="KW-1185">Reference proteome</keyword>
<evidence type="ECO:0000256" key="1">
    <source>
        <dbReference type="SAM" id="Phobius"/>
    </source>
</evidence>
<keyword evidence="1" id="KW-1133">Transmembrane helix</keyword>
<gene>
    <name evidence="2" type="ORF">DLJ53_04455</name>
</gene>
<dbReference type="RefSeq" id="WP_111342689.1">
    <property type="nucleotide sequence ID" value="NZ_JAIWKD010000001.1"/>
</dbReference>
<organism evidence="2 3">
    <name type="scientific">Acuticoccus sediminis</name>
    <dbReference type="NCBI Taxonomy" id="2184697"/>
    <lineage>
        <taxon>Bacteria</taxon>
        <taxon>Pseudomonadati</taxon>
        <taxon>Pseudomonadota</taxon>
        <taxon>Alphaproteobacteria</taxon>
        <taxon>Hyphomicrobiales</taxon>
        <taxon>Amorphaceae</taxon>
        <taxon>Acuticoccus</taxon>
    </lineage>
</organism>
<proteinExistence type="predicted"/>
<evidence type="ECO:0000313" key="2">
    <source>
        <dbReference type="EMBL" id="RAI03735.1"/>
    </source>
</evidence>
<dbReference type="EMBL" id="QHHQ01000001">
    <property type="protein sequence ID" value="RAI03735.1"/>
    <property type="molecule type" value="Genomic_DNA"/>
</dbReference>
<name>A0A8B2NZW1_9HYPH</name>
<keyword evidence="1" id="KW-0812">Transmembrane</keyword>
<reference evidence="2 3" key="1">
    <citation type="submission" date="2018-05" db="EMBL/GenBank/DDBJ databases">
        <title>Acuticoccus sediminis sp. nov., isolated from deep-sea sediment of Indian Ocean.</title>
        <authorList>
            <person name="Liu X."/>
            <person name="Lai Q."/>
            <person name="Du Y."/>
            <person name="Sun F."/>
            <person name="Zhang X."/>
            <person name="Wang S."/>
            <person name="Shao Z."/>
        </authorList>
    </citation>
    <scope>NUCLEOTIDE SEQUENCE [LARGE SCALE GENOMIC DNA]</scope>
    <source>
        <strain evidence="2 3">PTG4-2</strain>
    </source>
</reference>
<dbReference type="Proteomes" id="UP000249590">
    <property type="component" value="Unassembled WGS sequence"/>
</dbReference>
<keyword evidence="1" id="KW-0472">Membrane</keyword>
<dbReference type="PIRSF" id="PIRSF032162">
    <property type="entry name" value="UCP032162_imp"/>
    <property type="match status" value="1"/>
</dbReference>
<comment type="caution">
    <text evidence="2">The sequence shown here is derived from an EMBL/GenBank/DDBJ whole genome shotgun (WGS) entry which is preliminary data.</text>
</comment>
<dbReference type="OrthoDB" id="9808190at2"/>
<feature type="transmembrane region" description="Helical" evidence="1">
    <location>
        <begin position="23"/>
        <end position="40"/>
    </location>
</feature>
<accession>A0A8B2NZW1</accession>
<sequence length="158" mass="17358">MSIADAESFHAVLFPHRSLTRRGYLVMMAIVVGTMGFAALRTMAIGAWPVAVFAVADIALVWGAFRLSYRSGRQFEEVSVTPAEVLVRKVSPAGRIVEHRFQTAWARLKVVRRDEDVVHLQIGSHGRATVIGAFLNPADRASFADALDAAIARNRLSR</sequence>
<dbReference type="Pfam" id="PF10003">
    <property type="entry name" value="DUF2244"/>
    <property type="match status" value="1"/>
</dbReference>
<feature type="transmembrane region" description="Helical" evidence="1">
    <location>
        <begin position="46"/>
        <end position="65"/>
    </location>
</feature>
<dbReference type="AlphaFoldDB" id="A0A8B2NZW1"/>
<dbReference type="InterPro" id="IPR019253">
    <property type="entry name" value="DUF2244_TM"/>
</dbReference>